<keyword evidence="1" id="KW-1133">Transmembrane helix</keyword>
<gene>
    <name evidence="2" type="ORF">A3D04_00870</name>
</gene>
<keyword evidence="1" id="KW-0472">Membrane</keyword>
<accession>A0A1F5GB25</accession>
<protein>
    <submittedName>
        <fullName evidence="2">Uncharacterized protein</fullName>
    </submittedName>
</protein>
<dbReference type="AlphaFoldDB" id="A0A1F5GB25"/>
<proteinExistence type="predicted"/>
<evidence type="ECO:0000256" key="1">
    <source>
        <dbReference type="SAM" id="Phobius"/>
    </source>
</evidence>
<keyword evidence="1" id="KW-0812">Transmembrane</keyword>
<reference evidence="2 3" key="1">
    <citation type="journal article" date="2016" name="Nat. Commun.">
        <title>Thousands of microbial genomes shed light on interconnected biogeochemical processes in an aquifer system.</title>
        <authorList>
            <person name="Anantharaman K."/>
            <person name="Brown C.T."/>
            <person name="Hug L.A."/>
            <person name="Sharon I."/>
            <person name="Castelle C.J."/>
            <person name="Probst A.J."/>
            <person name="Thomas B.C."/>
            <person name="Singh A."/>
            <person name="Wilkins M.J."/>
            <person name="Karaoz U."/>
            <person name="Brodie E.L."/>
            <person name="Williams K.H."/>
            <person name="Hubbard S.S."/>
            <person name="Banfield J.F."/>
        </authorList>
    </citation>
    <scope>NUCLEOTIDE SEQUENCE [LARGE SCALE GENOMIC DNA]</scope>
</reference>
<evidence type="ECO:0000313" key="2">
    <source>
        <dbReference type="EMBL" id="OGD89068.1"/>
    </source>
</evidence>
<feature type="transmembrane region" description="Helical" evidence="1">
    <location>
        <begin position="31"/>
        <end position="52"/>
    </location>
</feature>
<dbReference type="Proteomes" id="UP000177369">
    <property type="component" value="Unassembled WGS sequence"/>
</dbReference>
<evidence type="ECO:0000313" key="3">
    <source>
        <dbReference type="Proteomes" id="UP000177369"/>
    </source>
</evidence>
<organism evidence="2 3">
    <name type="scientific">Candidatus Curtissbacteria bacterium RIFCSPHIGHO2_02_FULL_40_16b</name>
    <dbReference type="NCBI Taxonomy" id="1797714"/>
    <lineage>
        <taxon>Bacteria</taxon>
        <taxon>Candidatus Curtissiibacteriota</taxon>
    </lineage>
</organism>
<name>A0A1F5GB25_9BACT</name>
<comment type="caution">
    <text evidence="2">The sequence shown here is derived from an EMBL/GenBank/DDBJ whole genome shotgun (WGS) entry which is preliminary data.</text>
</comment>
<dbReference type="EMBL" id="MFBD01000013">
    <property type="protein sequence ID" value="OGD89068.1"/>
    <property type="molecule type" value="Genomic_DNA"/>
</dbReference>
<sequence>MAILNSVSANSTQFNLANDQNLGSGGKKFTIVLQLSIAVFTISLVWFSFIYYPKAVDRFQNVGLPQSKIITAAAASDGFPIETSQFRIVYESEPNTYYVFIEGEDIAEFADNKNSASIAIKSALSLASICELNIIYVSTEDLTVPQDLKNPASCR</sequence>